<proteinExistence type="predicted"/>
<accession>A0A0F9PXU0</accession>
<dbReference type="AlphaFoldDB" id="A0A0F9PXU0"/>
<dbReference type="NCBIfam" id="NF033507">
    <property type="entry name" value="Loki-CTERM"/>
    <property type="match status" value="1"/>
</dbReference>
<evidence type="ECO:0000313" key="2">
    <source>
        <dbReference type="EMBL" id="KKN29572.1"/>
    </source>
</evidence>
<protein>
    <submittedName>
        <fullName evidence="2">Uncharacterized protein</fullName>
    </submittedName>
</protein>
<keyword evidence="1" id="KW-0812">Transmembrane</keyword>
<keyword evidence="1" id="KW-1133">Transmembrane helix</keyword>
<comment type="caution">
    <text evidence="2">The sequence shown here is derived from an EMBL/GenBank/DDBJ whole genome shotgun (WGS) entry which is preliminary data.</text>
</comment>
<organism evidence="2">
    <name type="scientific">marine sediment metagenome</name>
    <dbReference type="NCBI Taxonomy" id="412755"/>
    <lineage>
        <taxon>unclassified sequences</taxon>
        <taxon>metagenomes</taxon>
        <taxon>ecological metagenomes</taxon>
    </lineage>
</organism>
<dbReference type="EMBL" id="LAZR01002476">
    <property type="protein sequence ID" value="KKN29572.1"/>
    <property type="molecule type" value="Genomic_DNA"/>
</dbReference>
<feature type="transmembrane region" description="Helical" evidence="1">
    <location>
        <begin position="148"/>
        <end position="176"/>
    </location>
</feature>
<sequence length="182" mass="20918">MKFKKITLLGVLVFLLFPIINATAFSYIDYIKDGNYVFFLLDLDKDINVEFNITHEGDGNFTLFLFNERPTESNVKEDKSLNNEIFSNPSTVKYSLDDDPYINYTAPGPNPKIYYIEIILVDGGPDTFTLTSTITNGTHTLHKDLTRYYLPIIPGFQIEFLLVTLTISVGLILILYKRRRKN</sequence>
<name>A0A0F9PXU0_9ZZZZ</name>
<gene>
    <name evidence="2" type="ORF">LCGC14_0842670</name>
</gene>
<evidence type="ECO:0000256" key="1">
    <source>
        <dbReference type="SAM" id="Phobius"/>
    </source>
</evidence>
<keyword evidence="1" id="KW-0472">Membrane</keyword>
<reference evidence="2" key="1">
    <citation type="journal article" date="2015" name="Nature">
        <title>Complex archaea that bridge the gap between prokaryotes and eukaryotes.</title>
        <authorList>
            <person name="Spang A."/>
            <person name="Saw J.H."/>
            <person name="Jorgensen S.L."/>
            <person name="Zaremba-Niedzwiedzka K."/>
            <person name="Martijn J."/>
            <person name="Lind A.E."/>
            <person name="van Eijk R."/>
            <person name="Schleper C."/>
            <person name="Guy L."/>
            <person name="Ettema T.J."/>
        </authorList>
    </citation>
    <scope>NUCLEOTIDE SEQUENCE</scope>
</reference>